<name>A0A1C3UIZ1_9BRAD</name>
<dbReference type="Proteomes" id="UP000183174">
    <property type="component" value="Unassembled WGS sequence"/>
</dbReference>
<gene>
    <name evidence="1" type="ORF">GA0061099_1002144</name>
</gene>
<protein>
    <submittedName>
        <fullName evidence="1">Uncharacterized protein</fullName>
    </submittedName>
</protein>
<sequence>MLAAFLDSIFGGGMNALKPPYNIKIVNTAGLAPDVMELIREFSLRIEQTRIRRLARTGEDVAASLEIARQVQFARGHIGSASVRRSTAPQSMLGSTRSGGLWASRKVRMLMITFSPISTRPSIVAEPICGSSVTLPALASRTSFGFTAGSCS</sequence>
<dbReference type="EMBL" id="FMAE01000002">
    <property type="protein sequence ID" value="SCB15408.1"/>
    <property type="molecule type" value="Genomic_DNA"/>
</dbReference>
<dbReference type="AlphaFoldDB" id="A0A1C3UIZ1"/>
<evidence type="ECO:0000313" key="2">
    <source>
        <dbReference type="Proteomes" id="UP000183174"/>
    </source>
</evidence>
<proteinExistence type="predicted"/>
<evidence type="ECO:0000313" key="1">
    <source>
        <dbReference type="EMBL" id="SCB15408.1"/>
    </source>
</evidence>
<accession>A0A1C3UIZ1</accession>
<organism evidence="1 2">
    <name type="scientific">Bradyrhizobium yuanmingense</name>
    <dbReference type="NCBI Taxonomy" id="108015"/>
    <lineage>
        <taxon>Bacteria</taxon>
        <taxon>Pseudomonadati</taxon>
        <taxon>Pseudomonadota</taxon>
        <taxon>Alphaproteobacteria</taxon>
        <taxon>Hyphomicrobiales</taxon>
        <taxon>Nitrobacteraceae</taxon>
        <taxon>Bradyrhizobium</taxon>
    </lineage>
</organism>
<reference evidence="1 2" key="1">
    <citation type="submission" date="2016-08" db="EMBL/GenBank/DDBJ databases">
        <authorList>
            <person name="Seilhamer J.J."/>
        </authorList>
    </citation>
    <scope>NUCLEOTIDE SEQUENCE [LARGE SCALE GENOMIC DNA]</scope>
    <source>
        <strain evidence="1 2">CCBAU 10071</strain>
    </source>
</reference>